<dbReference type="Gene3D" id="1.20.1270.60">
    <property type="entry name" value="Arfaptin homology (AH) domain/BAR domain"/>
    <property type="match status" value="1"/>
</dbReference>
<dbReference type="InterPro" id="IPR027267">
    <property type="entry name" value="AH/BAR_dom_sf"/>
</dbReference>
<feature type="region of interest" description="Disordered" evidence="1">
    <location>
        <begin position="277"/>
        <end position="359"/>
    </location>
</feature>
<reference evidence="2 3" key="1">
    <citation type="submission" date="2020-04" db="EMBL/GenBank/DDBJ databases">
        <title>Perkinsus chesapeaki whole genome sequence.</title>
        <authorList>
            <person name="Bogema D.R."/>
        </authorList>
    </citation>
    <scope>NUCLEOTIDE SEQUENCE [LARGE SCALE GENOMIC DNA]</scope>
    <source>
        <strain evidence="2">ATCC PRA-425</strain>
    </source>
</reference>
<dbReference type="AlphaFoldDB" id="A0A7J6MFT4"/>
<comment type="caution">
    <text evidence="2">The sequence shown here is derived from an EMBL/GenBank/DDBJ whole genome shotgun (WGS) entry which is preliminary data.</text>
</comment>
<evidence type="ECO:0000313" key="2">
    <source>
        <dbReference type="EMBL" id="KAF4670502.1"/>
    </source>
</evidence>
<feature type="compositionally biased region" description="Polar residues" evidence="1">
    <location>
        <begin position="279"/>
        <end position="288"/>
    </location>
</feature>
<feature type="compositionally biased region" description="Polar residues" evidence="1">
    <location>
        <begin position="348"/>
        <end position="359"/>
    </location>
</feature>
<sequence>MTSWFDNKTFRSMKEKMFGVKEFDEDPLVGERKDLLDYNSKLLQLSSEVDHITANQQQMNPRYLNVARFSREAADPKSSTSTESTAGSEDTSAAFAVFSEQMSHFNHSGENSLACLGRAKGKIDRLDGRIKTLRTDLTDRDRAHGLVKHYEVKTDDLQKKYQKKVENGSSSDSAKEKLDRNLVKFREAQENCDRLDRSVDRDIKDILGRRQKDVGEIVEALSQYFSSTVTQNRDCVDALSQTIPEMVAKIEVPQPAVATATATPVVQGTAVLPKVQTPEIVQQEQSNPDAGLPDAERSTEPLIPTNDTREAEKANELRAAPEDARGEADVYVADAEAHVRKPKGVSAIGSSQNGYSHLE</sequence>
<organism evidence="2 3">
    <name type="scientific">Perkinsus chesapeaki</name>
    <name type="common">Clam parasite</name>
    <name type="synonym">Perkinsus andrewsi</name>
    <dbReference type="NCBI Taxonomy" id="330153"/>
    <lineage>
        <taxon>Eukaryota</taxon>
        <taxon>Sar</taxon>
        <taxon>Alveolata</taxon>
        <taxon>Perkinsozoa</taxon>
        <taxon>Perkinsea</taxon>
        <taxon>Perkinsida</taxon>
        <taxon>Perkinsidae</taxon>
        <taxon>Perkinsus</taxon>
    </lineage>
</organism>
<keyword evidence="3" id="KW-1185">Reference proteome</keyword>
<name>A0A7J6MFT4_PERCH</name>
<evidence type="ECO:0000313" key="3">
    <source>
        <dbReference type="Proteomes" id="UP000591131"/>
    </source>
</evidence>
<proteinExistence type="predicted"/>
<feature type="compositionally biased region" description="Basic and acidic residues" evidence="1">
    <location>
        <begin position="307"/>
        <end position="328"/>
    </location>
</feature>
<evidence type="ECO:0008006" key="4">
    <source>
        <dbReference type="Google" id="ProtNLM"/>
    </source>
</evidence>
<evidence type="ECO:0000256" key="1">
    <source>
        <dbReference type="SAM" id="MobiDB-lite"/>
    </source>
</evidence>
<protein>
    <recommendedName>
        <fullName evidence="4">BAR domain-containing protein</fullName>
    </recommendedName>
</protein>
<dbReference type="EMBL" id="JAAPAO010000151">
    <property type="protein sequence ID" value="KAF4670502.1"/>
    <property type="molecule type" value="Genomic_DNA"/>
</dbReference>
<dbReference type="OrthoDB" id="435603at2759"/>
<accession>A0A7J6MFT4</accession>
<dbReference type="Proteomes" id="UP000591131">
    <property type="component" value="Unassembled WGS sequence"/>
</dbReference>
<gene>
    <name evidence="2" type="ORF">FOL47_002021</name>
</gene>